<sequence length="70" mass="6983">MDSGDGPSAGLNGSGAATNEGLCPGASVMGRDPAISLRPLCPVRWLGGLPERCCLVLGDLPSVSVSDPCE</sequence>
<organism evidence="1">
    <name type="scientific">Mustela putorius furo</name>
    <name type="common">European domestic ferret</name>
    <name type="synonym">Mustela furo</name>
    <dbReference type="NCBI Taxonomy" id="9669"/>
    <lineage>
        <taxon>Eukaryota</taxon>
        <taxon>Metazoa</taxon>
        <taxon>Chordata</taxon>
        <taxon>Craniata</taxon>
        <taxon>Vertebrata</taxon>
        <taxon>Euteleostomi</taxon>
        <taxon>Mammalia</taxon>
        <taxon>Eutheria</taxon>
        <taxon>Laurasiatheria</taxon>
        <taxon>Carnivora</taxon>
        <taxon>Caniformia</taxon>
        <taxon>Musteloidea</taxon>
        <taxon>Mustelidae</taxon>
        <taxon>Mustelinae</taxon>
        <taxon>Mustela</taxon>
    </lineage>
</organism>
<dbReference type="Ensembl" id="ENSMPUT00000004224.1">
    <property type="protein sequence ID" value="ENSMPUP00000004149.1"/>
    <property type="gene ID" value="ENSMPUG00000004185.1"/>
</dbReference>
<protein>
    <submittedName>
        <fullName evidence="1">Uncharacterized protein</fullName>
    </submittedName>
</protein>
<name>M3XYJ8_MUSPF</name>
<dbReference type="AlphaFoldDB" id="M3XYJ8"/>
<dbReference type="HOGENOM" id="CLU_2757144_0_0_1"/>
<dbReference type="EMBL" id="AEYP01073306">
    <property type="status" value="NOT_ANNOTATED_CDS"/>
    <property type="molecule type" value="Genomic_DNA"/>
</dbReference>
<dbReference type="InParanoid" id="M3XYJ8"/>
<evidence type="ECO:0000313" key="1">
    <source>
        <dbReference type="Ensembl" id="ENSMPUP00000004149.1"/>
    </source>
</evidence>
<accession>M3XYJ8</accession>
<proteinExistence type="predicted"/>
<reference evidence="1" key="1">
    <citation type="submission" date="2024-06" db="UniProtKB">
        <authorList>
            <consortium name="Ensembl"/>
        </authorList>
    </citation>
    <scope>IDENTIFICATION</scope>
</reference>